<gene>
    <name evidence="2" type="ORF">BCV72DRAFT_310581</name>
</gene>
<evidence type="ECO:0000256" key="1">
    <source>
        <dbReference type="SAM" id="Phobius"/>
    </source>
</evidence>
<keyword evidence="1" id="KW-0812">Transmembrane</keyword>
<keyword evidence="1" id="KW-1133">Transmembrane helix</keyword>
<dbReference type="EMBL" id="KV922250">
    <property type="protein sequence ID" value="ORE00846.1"/>
    <property type="molecule type" value="Genomic_DNA"/>
</dbReference>
<dbReference type="Proteomes" id="UP000242414">
    <property type="component" value="Unassembled WGS sequence"/>
</dbReference>
<dbReference type="VEuPathDB" id="FungiDB:BCV72DRAFT_310581"/>
<name>A0A1X0QM69_RHIZD</name>
<dbReference type="AlphaFoldDB" id="A0A1X0QM69"/>
<proteinExistence type="predicted"/>
<keyword evidence="1" id="KW-0472">Membrane</keyword>
<protein>
    <submittedName>
        <fullName evidence="2">Uncharacterized protein</fullName>
    </submittedName>
</protein>
<accession>A0A1X0QM69</accession>
<organism evidence="2">
    <name type="scientific">Rhizopus microsporus var. microsporus</name>
    <dbReference type="NCBI Taxonomy" id="86635"/>
    <lineage>
        <taxon>Eukaryota</taxon>
        <taxon>Fungi</taxon>
        <taxon>Fungi incertae sedis</taxon>
        <taxon>Mucoromycota</taxon>
        <taxon>Mucoromycotina</taxon>
        <taxon>Mucoromycetes</taxon>
        <taxon>Mucorales</taxon>
        <taxon>Mucorineae</taxon>
        <taxon>Rhizopodaceae</taxon>
        <taxon>Rhizopus</taxon>
    </lineage>
</organism>
<feature type="transmembrane region" description="Helical" evidence="1">
    <location>
        <begin position="23"/>
        <end position="41"/>
    </location>
</feature>
<evidence type="ECO:0000313" key="2">
    <source>
        <dbReference type="EMBL" id="ORE00846.1"/>
    </source>
</evidence>
<sequence>MPDPFLPDINNCTGLSGFDLKTANYFSSFPSLYLVLVLYILPAKVLAYADNTHVFLQDPSKFQHLSSRHRTILVTSELQMYVSRLCPSLAMVANSKICEPDDAKYYDTFTE</sequence>
<reference evidence="2" key="1">
    <citation type="journal article" date="2016" name="Proc. Natl. Acad. Sci. U.S.A.">
        <title>Lipid metabolic changes in an early divergent fungus govern the establishment of a mutualistic symbiosis with endobacteria.</title>
        <authorList>
            <person name="Lastovetsky O.A."/>
            <person name="Gaspar M.L."/>
            <person name="Mondo S.J."/>
            <person name="LaButti K.M."/>
            <person name="Sandor L."/>
            <person name="Grigoriev I.V."/>
            <person name="Henry S.A."/>
            <person name="Pawlowska T.E."/>
        </authorList>
    </citation>
    <scope>NUCLEOTIDE SEQUENCE [LARGE SCALE GENOMIC DNA]</scope>
    <source>
        <strain evidence="2">ATCC 52814</strain>
    </source>
</reference>